<evidence type="ECO:0000256" key="8">
    <source>
        <dbReference type="SAM" id="SignalP"/>
    </source>
</evidence>
<evidence type="ECO:0000256" key="5">
    <source>
        <dbReference type="ARBA" id="ARBA00022801"/>
    </source>
</evidence>
<dbReference type="Gene3D" id="3.50.30.30">
    <property type="match status" value="1"/>
</dbReference>
<dbReference type="Pfam" id="PF04389">
    <property type="entry name" value="Peptidase_M28"/>
    <property type="match status" value="1"/>
</dbReference>
<keyword evidence="4 8" id="KW-0732">Signal</keyword>
<dbReference type="InterPro" id="IPR046450">
    <property type="entry name" value="PA_dom_sf"/>
</dbReference>
<keyword evidence="6" id="KW-0862">Zinc</keyword>
<comment type="caution">
    <text evidence="10">The sequence shown here is derived from an EMBL/GenBank/DDBJ whole genome shotgun (WGS) entry which is preliminary data.</text>
</comment>
<keyword evidence="1" id="KW-0031">Aminopeptidase</keyword>
<gene>
    <name evidence="10" type="ORF">GCM10009422_13080</name>
</gene>
<feature type="chain" id="PRO_5046929111" evidence="8">
    <location>
        <begin position="25"/>
        <end position="556"/>
    </location>
</feature>
<dbReference type="Gene3D" id="3.40.630.10">
    <property type="entry name" value="Zn peptidases"/>
    <property type="match status" value="1"/>
</dbReference>
<evidence type="ECO:0000259" key="9">
    <source>
        <dbReference type="Pfam" id="PF04389"/>
    </source>
</evidence>
<feature type="region of interest" description="Disordered" evidence="7">
    <location>
        <begin position="534"/>
        <end position="556"/>
    </location>
</feature>
<dbReference type="PANTHER" id="PTHR12147:SF56">
    <property type="entry name" value="AMINOPEPTIDASE YDR415C-RELATED"/>
    <property type="match status" value="1"/>
</dbReference>
<evidence type="ECO:0000313" key="11">
    <source>
        <dbReference type="Proteomes" id="UP001501352"/>
    </source>
</evidence>
<name>A0ABN1GTH1_9CAUL</name>
<evidence type="ECO:0000256" key="4">
    <source>
        <dbReference type="ARBA" id="ARBA00022729"/>
    </source>
</evidence>
<evidence type="ECO:0000256" key="6">
    <source>
        <dbReference type="ARBA" id="ARBA00022833"/>
    </source>
</evidence>
<sequence>MFPFMRLIASAAVLAAGALLTACATTGAEGGASSAFDTARLSEHVRVLADDSFQGRGIATPAEDMTVRYLSEQYAAAGFQPGGENGGWTQAVTLNRFTASNIRAQFRVGDASIPLNQGQEIVISTRLPGDHAHLMNKPLVFVGYGIDAPERQWNDFKDVDVRGKVIVVLVNDADFEQPELNTFGGRAMTYYGRWTYKYEEAARKGAAGVIIVHETAPASYGWATVTNSWSGPQFDIVRQNAAAERVAMEAWVQRDVAVDLFRRAGQDFEALKVAARSRDFRPVELNGATFSGMFDVATSQVTTHNVIARLPGTTHPDETVLYTAHWDHIGVGAADAEGDSIFNGAVDNATGTAGLLELARVFAAGPRPERSIVMISFTAEESGLLGSEYYAANPIYPLETTVGGFNVDSMNVYGRVARYGITGYGQSDLDERLGAVVESQGRTLLPDGNPAAGGYFRSDHFPLAKRGVPMTFGGGSGDFRDEPIAAREANRSEYGRTRYHQAGDEWSPDWDLTGQVEDLQVIWSVGRDLANSRDWPQWKQGSEFGPARAASGAQRR</sequence>
<protein>
    <submittedName>
        <fullName evidence="10">M28 family metallopeptidase</fullName>
    </submittedName>
</protein>
<dbReference type="SUPFAM" id="SSF52025">
    <property type="entry name" value="PA domain"/>
    <property type="match status" value="1"/>
</dbReference>
<dbReference type="InterPro" id="IPR007484">
    <property type="entry name" value="Peptidase_M28"/>
</dbReference>
<keyword evidence="3" id="KW-0479">Metal-binding</keyword>
<proteinExistence type="predicted"/>
<evidence type="ECO:0000256" key="1">
    <source>
        <dbReference type="ARBA" id="ARBA00022438"/>
    </source>
</evidence>
<feature type="domain" description="Peptidase M28" evidence="9">
    <location>
        <begin position="305"/>
        <end position="519"/>
    </location>
</feature>
<feature type="signal peptide" evidence="8">
    <location>
        <begin position="1"/>
        <end position="24"/>
    </location>
</feature>
<keyword evidence="11" id="KW-1185">Reference proteome</keyword>
<evidence type="ECO:0000256" key="2">
    <source>
        <dbReference type="ARBA" id="ARBA00022670"/>
    </source>
</evidence>
<dbReference type="EMBL" id="BAAAGA010000002">
    <property type="protein sequence ID" value="GAA0619019.1"/>
    <property type="molecule type" value="Genomic_DNA"/>
</dbReference>
<dbReference type="PROSITE" id="PS51257">
    <property type="entry name" value="PROKAR_LIPOPROTEIN"/>
    <property type="match status" value="1"/>
</dbReference>
<keyword evidence="5" id="KW-0378">Hydrolase</keyword>
<dbReference type="PANTHER" id="PTHR12147">
    <property type="entry name" value="METALLOPEPTIDASE M28 FAMILY MEMBER"/>
    <property type="match status" value="1"/>
</dbReference>
<evidence type="ECO:0000313" key="10">
    <source>
        <dbReference type="EMBL" id="GAA0619019.1"/>
    </source>
</evidence>
<dbReference type="CDD" id="cd04821">
    <property type="entry name" value="PA_M28_1_2"/>
    <property type="match status" value="1"/>
</dbReference>
<keyword evidence="2" id="KW-0645">Protease</keyword>
<accession>A0ABN1GTH1</accession>
<dbReference type="InterPro" id="IPR045175">
    <property type="entry name" value="M28_fam"/>
</dbReference>
<dbReference type="CDD" id="cd05660">
    <property type="entry name" value="M28_like_PA"/>
    <property type="match status" value="1"/>
</dbReference>
<evidence type="ECO:0000256" key="3">
    <source>
        <dbReference type="ARBA" id="ARBA00022723"/>
    </source>
</evidence>
<organism evidence="10 11">
    <name type="scientific">Brevundimonas kwangchunensis</name>
    <dbReference type="NCBI Taxonomy" id="322163"/>
    <lineage>
        <taxon>Bacteria</taxon>
        <taxon>Pseudomonadati</taxon>
        <taxon>Pseudomonadota</taxon>
        <taxon>Alphaproteobacteria</taxon>
        <taxon>Caulobacterales</taxon>
        <taxon>Caulobacteraceae</taxon>
        <taxon>Brevundimonas</taxon>
    </lineage>
</organism>
<evidence type="ECO:0000256" key="7">
    <source>
        <dbReference type="SAM" id="MobiDB-lite"/>
    </source>
</evidence>
<dbReference type="Proteomes" id="UP001501352">
    <property type="component" value="Unassembled WGS sequence"/>
</dbReference>
<dbReference type="SUPFAM" id="SSF53187">
    <property type="entry name" value="Zn-dependent exopeptidases"/>
    <property type="match status" value="1"/>
</dbReference>
<reference evidence="10 11" key="1">
    <citation type="journal article" date="2019" name="Int. J. Syst. Evol. Microbiol.">
        <title>The Global Catalogue of Microorganisms (GCM) 10K type strain sequencing project: providing services to taxonomists for standard genome sequencing and annotation.</title>
        <authorList>
            <consortium name="The Broad Institute Genomics Platform"/>
            <consortium name="The Broad Institute Genome Sequencing Center for Infectious Disease"/>
            <person name="Wu L."/>
            <person name="Ma J."/>
        </authorList>
    </citation>
    <scope>NUCLEOTIDE SEQUENCE [LARGE SCALE GENOMIC DNA]</scope>
    <source>
        <strain evidence="10 11">JCM 12928</strain>
    </source>
</reference>